<dbReference type="InterPro" id="IPR045004">
    <property type="entry name" value="ECH_dom"/>
</dbReference>
<gene>
    <name evidence="4" type="ORF">COLO4_37154</name>
</gene>
<keyword evidence="1 2" id="KW-0378">Hydrolase</keyword>
<comment type="function">
    <text evidence="2">Hydrolyzes 3-hydroxyisobutyryl-CoA (HIBYL-CoA), a saline catabolite. Has high activity toward isobutyryl-CoA. Could be an isobutyryl-CoA dehydrogenase that functions in valine catabolism.</text>
</comment>
<dbReference type="GO" id="GO:0006574">
    <property type="term" value="P:L-valine catabolic process"/>
    <property type="evidence" value="ECO:0007669"/>
    <property type="project" value="UniProtKB-UniRule"/>
</dbReference>
<accession>A0A1R3G328</accession>
<dbReference type="PANTHER" id="PTHR43176">
    <property type="entry name" value="3-HYDROXYISOBUTYRYL-COA HYDROLASE-RELATED"/>
    <property type="match status" value="1"/>
</dbReference>
<dbReference type="InterPro" id="IPR032259">
    <property type="entry name" value="HIBYL-CoA-H"/>
</dbReference>
<organism evidence="4 5">
    <name type="scientific">Corchorus olitorius</name>
    <dbReference type="NCBI Taxonomy" id="93759"/>
    <lineage>
        <taxon>Eukaryota</taxon>
        <taxon>Viridiplantae</taxon>
        <taxon>Streptophyta</taxon>
        <taxon>Embryophyta</taxon>
        <taxon>Tracheophyta</taxon>
        <taxon>Spermatophyta</taxon>
        <taxon>Magnoliopsida</taxon>
        <taxon>eudicotyledons</taxon>
        <taxon>Gunneridae</taxon>
        <taxon>Pentapetalae</taxon>
        <taxon>rosids</taxon>
        <taxon>malvids</taxon>
        <taxon>Malvales</taxon>
        <taxon>Malvaceae</taxon>
        <taxon>Grewioideae</taxon>
        <taxon>Apeibeae</taxon>
        <taxon>Corchorus</taxon>
    </lineage>
</organism>
<proteinExistence type="inferred from homology"/>
<protein>
    <recommendedName>
        <fullName evidence="2">3-hydroxyisobutyryl-CoA hydrolase</fullName>
        <shortName evidence="2">HIB-CoA hydrolase</shortName>
        <shortName evidence="2">HIBYL-CoA-H</shortName>
        <ecNumber evidence="2">3.1.2.4</ecNumber>
    </recommendedName>
    <alternativeName>
        <fullName evidence="2">3-hydroxyisobutyryl-coenzyme A hydrolase</fullName>
    </alternativeName>
</protein>
<comment type="similarity">
    <text evidence="2">Belongs to the enoyl-CoA hydratase/isomerase family.</text>
</comment>
<dbReference type="SUPFAM" id="SSF52096">
    <property type="entry name" value="ClpP/crotonase"/>
    <property type="match status" value="1"/>
</dbReference>
<comment type="catalytic activity">
    <reaction evidence="2">
        <text>3-hydroxy-2-methylpropanoyl-CoA + H2O = 3-hydroxy-2-methylpropanoate + CoA + H(+)</text>
        <dbReference type="Rhea" id="RHEA:20888"/>
        <dbReference type="ChEBI" id="CHEBI:11805"/>
        <dbReference type="ChEBI" id="CHEBI:15377"/>
        <dbReference type="ChEBI" id="CHEBI:15378"/>
        <dbReference type="ChEBI" id="CHEBI:57287"/>
        <dbReference type="ChEBI" id="CHEBI:57340"/>
        <dbReference type="EC" id="3.1.2.4"/>
    </reaction>
</comment>
<dbReference type="STRING" id="93759.A0A1R3G328"/>
<evidence type="ECO:0000256" key="1">
    <source>
        <dbReference type="ARBA" id="ARBA00022801"/>
    </source>
</evidence>
<dbReference type="EMBL" id="AWUE01023851">
    <property type="protein sequence ID" value="OMO52467.1"/>
    <property type="molecule type" value="Genomic_DNA"/>
</dbReference>
<dbReference type="Pfam" id="PF16113">
    <property type="entry name" value="ECH_2"/>
    <property type="match status" value="1"/>
</dbReference>
<evidence type="ECO:0000256" key="2">
    <source>
        <dbReference type="RuleBase" id="RU369070"/>
    </source>
</evidence>
<feature type="domain" description="Enoyl-CoA hydratase/isomerase" evidence="3">
    <location>
        <begin position="1"/>
        <end position="175"/>
    </location>
</feature>
<keyword evidence="5" id="KW-1185">Reference proteome</keyword>
<name>A0A1R3G328_9ROSI</name>
<dbReference type="Proteomes" id="UP000187203">
    <property type="component" value="Unassembled WGS sequence"/>
</dbReference>
<comment type="caution">
    <text evidence="4">The sequence shown here is derived from an EMBL/GenBank/DDBJ whole genome shotgun (WGS) entry which is preliminary data.</text>
</comment>
<evidence type="ECO:0000313" key="5">
    <source>
        <dbReference type="Proteomes" id="UP000187203"/>
    </source>
</evidence>
<dbReference type="GO" id="GO:0003860">
    <property type="term" value="F:3-hydroxyisobutyryl-CoA hydrolase activity"/>
    <property type="evidence" value="ECO:0007669"/>
    <property type="project" value="UniProtKB-UniRule"/>
</dbReference>
<sequence length="198" mass="22504">MFACGLATHYSPSTKLPIIETQLSSLATKDWSVVESFLAKYSTDPKCPKSTSVLHRFEVLNKCFGHDTVEEIMEALEAESARSEDKWCVSTLKKLRAAPPLSLKVSLRSIREGRLQTLEECLHREYQMTVQAITRQISNDFSEGVRTRLVDKGSVPKWNPCCLEKVSEDMVDAYFSPLNAYEPELDLFANFPEAYHVY</sequence>
<evidence type="ECO:0000259" key="3">
    <source>
        <dbReference type="Pfam" id="PF16113"/>
    </source>
</evidence>
<dbReference type="PANTHER" id="PTHR43176:SF10">
    <property type="entry name" value="3-HYDROXYISOBUTYRYL-COA HYDROLASE"/>
    <property type="match status" value="1"/>
</dbReference>
<reference evidence="5" key="1">
    <citation type="submission" date="2013-09" db="EMBL/GenBank/DDBJ databases">
        <title>Corchorus olitorius genome sequencing.</title>
        <authorList>
            <person name="Alam M."/>
            <person name="Haque M.S."/>
            <person name="Islam M.S."/>
            <person name="Emdad E.M."/>
            <person name="Islam M.M."/>
            <person name="Ahmed B."/>
            <person name="Halim A."/>
            <person name="Hossen Q.M.M."/>
            <person name="Hossain M.Z."/>
            <person name="Ahmed R."/>
            <person name="Khan M.M."/>
            <person name="Islam R."/>
            <person name="Rashid M.M."/>
            <person name="Khan S.A."/>
            <person name="Rahman M.S."/>
            <person name="Alam M."/>
            <person name="Yahiya A.S."/>
            <person name="Khan M.S."/>
            <person name="Azam M.S."/>
            <person name="Haque T."/>
            <person name="Lashkar M.Z.H."/>
            <person name="Akhand A.I."/>
            <person name="Morshed G."/>
            <person name="Roy S."/>
            <person name="Uddin K.S."/>
            <person name="Rabeya T."/>
            <person name="Hossain A.S."/>
            <person name="Chowdhury A."/>
            <person name="Snigdha A.R."/>
            <person name="Mortoza M.S."/>
            <person name="Matin S.A."/>
            <person name="Hoque S.M.E."/>
            <person name="Islam M.K."/>
            <person name="Roy D.K."/>
            <person name="Haider R."/>
            <person name="Moosa M.M."/>
            <person name="Elias S.M."/>
            <person name="Hasan A.M."/>
            <person name="Jahan S."/>
            <person name="Shafiuddin M."/>
            <person name="Mahmood N."/>
            <person name="Shommy N.S."/>
        </authorList>
    </citation>
    <scope>NUCLEOTIDE SEQUENCE [LARGE SCALE GENOMIC DNA]</scope>
    <source>
        <strain evidence="5">cv. O-4</strain>
    </source>
</reference>
<dbReference type="AlphaFoldDB" id="A0A1R3G328"/>
<dbReference type="Gene3D" id="3.90.226.10">
    <property type="entry name" value="2-enoyl-CoA Hydratase, Chain A, domain 1"/>
    <property type="match status" value="1"/>
</dbReference>
<evidence type="ECO:0000313" key="4">
    <source>
        <dbReference type="EMBL" id="OMO52467.1"/>
    </source>
</evidence>
<dbReference type="InterPro" id="IPR029045">
    <property type="entry name" value="ClpP/crotonase-like_dom_sf"/>
</dbReference>
<dbReference type="OrthoDB" id="16820at2759"/>
<comment type="pathway">
    <text evidence="2">Amino-acid degradation; L-valine degradation.</text>
</comment>
<dbReference type="EC" id="3.1.2.4" evidence="2"/>